<comment type="pathway">
    <text evidence="3">Cofactor biosynthesis; riboflavin biosynthesis; riboflavin from 2-hydroxy-3-oxobutyl phosphate and 5-amino-6-(D-ribitylamino)uracil: step 2/2.</text>
</comment>
<dbReference type="PIRSF" id="PIRSF000498">
    <property type="entry name" value="Riboflavin_syn_A"/>
    <property type="match status" value="1"/>
</dbReference>
<evidence type="ECO:0000313" key="11">
    <source>
        <dbReference type="EMBL" id="AXF85141.1"/>
    </source>
</evidence>
<dbReference type="EC" id="2.5.1.9" evidence="4"/>
<feature type="domain" description="Lumazine-binding" evidence="10">
    <location>
        <begin position="88"/>
        <end position="188"/>
    </location>
</feature>
<dbReference type="InterPro" id="IPR023366">
    <property type="entry name" value="ATP_synth_asu-like_sf"/>
</dbReference>
<feature type="repeat" description="Lumazine-binding" evidence="9">
    <location>
        <begin position="1"/>
        <end position="87"/>
    </location>
</feature>
<sequence>MQPLAQSEYAGVRLVVDAGRLDLSDVGLGDSIAINGACMTAVDVDVANHAFAVDVSNESLSKTTGLNALGPVNLEKAMRLSDRLGGHLVSGHVDDVARIVSFQPVGESHELVVATSLKWQRFLADKGSITLHGVSLTVNRKWVAGDEVCVTINLIPHTIAHTVFQHLKAGDLINLEIDLLARYIAQLMPNAE</sequence>
<evidence type="ECO:0000259" key="10">
    <source>
        <dbReference type="PROSITE" id="PS51177"/>
    </source>
</evidence>
<accession>A0A345D9V3</accession>
<evidence type="ECO:0000256" key="8">
    <source>
        <dbReference type="ARBA" id="ARBA00022737"/>
    </source>
</evidence>
<dbReference type="AlphaFoldDB" id="A0A345D9V3"/>
<evidence type="ECO:0000313" key="12">
    <source>
        <dbReference type="Proteomes" id="UP000252182"/>
    </source>
</evidence>
<keyword evidence="6" id="KW-0686">Riboflavin biosynthesis</keyword>
<dbReference type="Gene3D" id="2.40.30.20">
    <property type="match status" value="2"/>
</dbReference>
<feature type="domain" description="Lumazine-binding" evidence="10">
    <location>
        <begin position="1"/>
        <end position="87"/>
    </location>
</feature>
<dbReference type="Pfam" id="PF00677">
    <property type="entry name" value="Lum_binding"/>
    <property type="match status" value="2"/>
</dbReference>
<dbReference type="GO" id="GO:0004746">
    <property type="term" value="F:riboflavin synthase activity"/>
    <property type="evidence" value="ECO:0007669"/>
    <property type="project" value="UniProtKB-EC"/>
</dbReference>
<gene>
    <name evidence="11" type="primary">ribE</name>
    <name evidence="11" type="ORF">DTO96_100861</name>
</gene>
<dbReference type="SUPFAM" id="SSF63380">
    <property type="entry name" value="Riboflavin synthase domain-like"/>
    <property type="match status" value="2"/>
</dbReference>
<protein>
    <recommendedName>
        <fullName evidence="5">Riboflavin synthase</fullName>
        <ecNumber evidence="4">2.5.1.9</ecNumber>
    </recommendedName>
</protein>
<evidence type="ECO:0000256" key="2">
    <source>
        <dbReference type="ARBA" id="ARBA00002803"/>
    </source>
</evidence>
<organism evidence="11 12">
    <name type="scientific">Ephemeroptericola cinctiostellae</name>
    <dbReference type="NCBI Taxonomy" id="2268024"/>
    <lineage>
        <taxon>Bacteria</taxon>
        <taxon>Pseudomonadati</taxon>
        <taxon>Pseudomonadota</taxon>
        <taxon>Betaproteobacteria</taxon>
        <taxon>Burkholderiales</taxon>
        <taxon>Burkholderiaceae</taxon>
        <taxon>Ephemeroptericola</taxon>
    </lineage>
</organism>
<dbReference type="KEGG" id="hyf:DTO96_100861"/>
<dbReference type="NCBIfam" id="NF006767">
    <property type="entry name" value="PRK09289.1"/>
    <property type="match status" value="1"/>
</dbReference>
<evidence type="ECO:0000256" key="9">
    <source>
        <dbReference type="PROSITE-ProRule" id="PRU00524"/>
    </source>
</evidence>
<proteinExistence type="predicted"/>
<comment type="function">
    <text evidence="2">Catalyzes the dismutation of two molecules of 6,7-dimethyl-8-ribityllumazine, resulting in the formation of riboflavin and 5-amino-6-(D-ribitylamino)uracil.</text>
</comment>
<evidence type="ECO:0000256" key="5">
    <source>
        <dbReference type="ARBA" id="ARBA00013950"/>
    </source>
</evidence>
<dbReference type="CDD" id="cd00402">
    <property type="entry name" value="Riboflavin_synthase_like"/>
    <property type="match status" value="1"/>
</dbReference>
<comment type="catalytic activity">
    <reaction evidence="1">
        <text>2 6,7-dimethyl-8-(1-D-ribityl)lumazine + H(+) = 5-amino-6-(D-ribitylamino)uracil + riboflavin</text>
        <dbReference type="Rhea" id="RHEA:20772"/>
        <dbReference type="ChEBI" id="CHEBI:15378"/>
        <dbReference type="ChEBI" id="CHEBI:15934"/>
        <dbReference type="ChEBI" id="CHEBI:57986"/>
        <dbReference type="ChEBI" id="CHEBI:58201"/>
        <dbReference type="EC" id="2.5.1.9"/>
    </reaction>
</comment>
<dbReference type="InterPro" id="IPR026017">
    <property type="entry name" value="Lumazine-bd_dom"/>
</dbReference>
<dbReference type="PANTHER" id="PTHR21098">
    <property type="entry name" value="RIBOFLAVIN SYNTHASE ALPHA CHAIN"/>
    <property type="match status" value="1"/>
</dbReference>
<feature type="repeat" description="Lumazine-binding" evidence="9">
    <location>
        <begin position="88"/>
        <end position="188"/>
    </location>
</feature>
<evidence type="ECO:0000256" key="4">
    <source>
        <dbReference type="ARBA" id="ARBA00012827"/>
    </source>
</evidence>
<evidence type="ECO:0000256" key="1">
    <source>
        <dbReference type="ARBA" id="ARBA00000968"/>
    </source>
</evidence>
<dbReference type="InterPro" id="IPR017938">
    <property type="entry name" value="Riboflavin_synthase-like_b-brl"/>
</dbReference>
<keyword evidence="12" id="KW-1185">Reference proteome</keyword>
<name>A0A345D9V3_9BURK</name>
<reference evidence="12" key="1">
    <citation type="submission" date="2018-07" db="EMBL/GenBank/DDBJ databases">
        <authorList>
            <person name="Kim H."/>
        </authorList>
    </citation>
    <scope>NUCLEOTIDE SEQUENCE [LARGE SCALE GENOMIC DNA]</scope>
    <source>
        <strain evidence="12">F02</strain>
    </source>
</reference>
<dbReference type="Proteomes" id="UP000252182">
    <property type="component" value="Chromosome"/>
</dbReference>
<evidence type="ECO:0000256" key="7">
    <source>
        <dbReference type="ARBA" id="ARBA00022679"/>
    </source>
</evidence>
<evidence type="ECO:0000256" key="3">
    <source>
        <dbReference type="ARBA" id="ARBA00004887"/>
    </source>
</evidence>
<keyword evidence="7 11" id="KW-0808">Transferase</keyword>
<keyword evidence="8" id="KW-0677">Repeat</keyword>
<dbReference type="InterPro" id="IPR001783">
    <property type="entry name" value="Lumazine-bd"/>
</dbReference>
<evidence type="ECO:0000256" key="6">
    <source>
        <dbReference type="ARBA" id="ARBA00022619"/>
    </source>
</evidence>
<dbReference type="GO" id="GO:0009231">
    <property type="term" value="P:riboflavin biosynthetic process"/>
    <property type="evidence" value="ECO:0007669"/>
    <property type="project" value="UniProtKB-KW"/>
</dbReference>
<dbReference type="PROSITE" id="PS51177">
    <property type="entry name" value="LUMAZINE_BIND"/>
    <property type="match status" value="2"/>
</dbReference>
<dbReference type="PANTHER" id="PTHR21098:SF12">
    <property type="entry name" value="RIBOFLAVIN SYNTHASE"/>
    <property type="match status" value="1"/>
</dbReference>
<dbReference type="EMBL" id="CP031124">
    <property type="protein sequence ID" value="AXF85141.1"/>
    <property type="molecule type" value="Genomic_DNA"/>
</dbReference>